<dbReference type="EMBL" id="JAFEKC020000015">
    <property type="protein sequence ID" value="KAK0510473.1"/>
    <property type="molecule type" value="Genomic_DNA"/>
</dbReference>
<dbReference type="AlphaFoldDB" id="A0AA39QZB0"/>
<reference evidence="1" key="1">
    <citation type="submission" date="2023-03" db="EMBL/GenBank/DDBJ databases">
        <title>Complete genome of Cladonia borealis.</title>
        <authorList>
            <person name="Park H."/>
        </authorList>
    </citation>
    <scope>NUCLEOTIDE SEQUENCE</scope>
    <source>
        <strain evidence="1">ANT050790</strain>
    </source>
</reference>
<name>A0AA39QZB0_9LECA</name>
<accession>A0AA39QZB0</accession>
<proteinExistence type="predicted"/>
<organism evidence="1 2">
    <name type="scientific">Cladonia borealis</name>
    <dbReference type="NCBI Taxonomy" id="184061"/>
    <lineage>
        <taxon>Eukaryota</taxon>
        <taxon>Fungi</taxon>
        <taxon>Dikarya</taxon>
        <taxon>Ascomycota</taxon>
        <taxon>Pezizomycotina</taxon>
        <taxon>Lecanoromycetes</taxon>
        <taxon>OSLEUM clade</taxon>
        <taxon>Lecanoromycetidae</taxon>
        <taxon>Lecanorales</taxon>
        <taxon>Lecanorineae</taxon>
        <taxon>Cladoniaceae</taxon>
        <taxon>Cladonia</taxon>
    </lineage>
</organism>
<protein>
    <submittedName>
        <fullName evidence="1">Uncharacterized protein</fullName>
    </submittedName>
</protein>
<evidence type="ECO:0000313" key="1">
    <source>
        <dbReference type="EMBL" id="KAK0510473.1"/>
    </source>
</evidence>
<gene>
    <name evidence="1" type="ORF">JMJ35_006905</name>
</gene>
<comment type="caution">
    <text evidence="1">The sequence shown here is derived from an EMBL/GenBank/DDBJ whole genome shotgun (WGS) entry which is preliminary data.</text>
</comment>
<evidence type="ECO:0000313" key="2">
    <source>
        <dbReference type="Proteomes" id="UP001166286"/>
    </source>
</evidence>
<dbReference type="Proteomes" id="UP001166286">
    <property type="component" value="Unassembled WGS sequence"/>
</dbReference>
<keyword evidence="2" id="KW-1185">Reference proteome</keyword>
<sequence>MSIQSTAGYQQDYQNCMRDLDNSFSSMYETQAHDPTIAHNPSFFEPPYDNYHISSGRTNESRFDNPIDTEAWINQPMATLRASNEFYHGLSDAGVPSIRPPTIQCDPWCSAAMNRQVHSSDMLSRDHALASRAAKPLTGLSNSGNAGSARVLPIHSHEQLVDLSSAGSRPRVSVTTAAATRKLATRTKDEPPMALPDTPVKDNWLQRISWGSASVDNSYDTVHTPWNGNKTSSYSCPLIPKDNGTFLELDASGLARHGDVEQDHTLQKDLNAERWTDEYLLPVSEFPAKDDYLDGNLLGVTSPNCLNGLAYTPWNANTMSSYLYLPLPQDDGTHLGLHVSGFALHGEGEQCHTLGRGLKAEQGPSGYGMPLEYLPACRSSPRRKRRRFTNGEKAVISYKRKIGVCGDCRQAKRKASIVMTRAFFC</sequence>